<dbReference type="CDD" id="cd03786">
    <property type="entry name" value="GTB_UDP-GlcNAc_2-Epimerase"/>
    <property type="match status" value="1"/>
</dbReference>
<dbReference type="NCBIfam" id="TIGR00236">
    <property type="entry name" value="wecB"/>
    <property type="match status" value="1"/>
</dbReference>
<comment type="similarity">
    <text evidence="2 4">Belongs to the UDP-N-acetylglucosamine 2-epimerase family.</text>
</comment>
<dbReference type="SUPFAM" id="SSF53756">
    <property type="entry name" value="UDP-Glycosyltransferase/glycogen phosphorylase"/>
    <property type="match status" value="1"/>
</dbReference>
<protein>
    <recommendedName>
        <fullName evidence="3">UDP-N-acetylglucosamine 2-epimerase (non-hydrolyzing)</fullName>
        <ecNumber evidence="3">5.1.3.14</ecNumber>
    </recommendedName>
</protein>
<evidence type="ECO:0000256" key="1">
    <source>
        <dbReference type="ARBA" id="ARBA00023235"/>
    </source>
</evidence>
<sequence length="397" mass="42742">MKKVMTVYGTRPEGIKMAPVIRRLEEDPRFECISVVTGQHREMLDQVNEVLGITPTHDLDVFAPGQTLNEIMARIITLLDPILEVKRPDAVVVQGDTSTVAAAALASFNRHIPVVHLEAGLRSGDIAAPFPEEANRSIATRISSLHLAPTQQCRTNLEQEGIRGENIVVTGNTVIDALMRAVEAEVPIEDERLRRVVASGAPVLLVTAHRRENWGRPMERIGHAIAKLALSNPHLQVILPAHLNPIVRHCLLSPLSGLENVVVCDPLPYGEFIQIMKASHIILTDSGGLQEEAPALGKPVLVLRESTDRPEALAAGAARLVGTDVETIYAEVSRILSEPASSTLTANPVSPYGDGAAAVRAVAGIAAFLGIGEQLPDFTSHTPSRPWPLVLRGDQSA</sequence>
<dbReference type="Proteomes" id="UP000678513">
    <property type="component" value="Chromosome"/>
</dbReference>
<feature type="domain" description="UDP-N-acetylglucosamine 2-epimerase" evidence="5">
    <location>
        <begin position="23"/>
        <end position="364"/>
    </location>
</feature>
<dbReference type="EMBL" id="CP072384">
    <property type="protein sequence ID" value="QUC09016.1"/>
    <property type="molecule type" value="Genomic_DNA"/>
</dbReference>
<dbReference type="GO" id="GO:0008761">
    <property type="term" value="F:UDP-N-acetylglucosamine 2-epimerase activity"/>
    <property type="evidence" value="ECO:0007669"/>
    <property type="project" value="UniProtKB-EC"/>
</dbReference>
<evidence type="ECO:0000256" key="3">
    <source>
        <dbReference type="ARBA" id="ARBA00038858"/>
    </source>
</evidence>
<name>A0ABX7Y7L4_9ACTN</name>
<keyword evidence="1 4" id="KW-0413">Isomerase</keyword>
<gene>
    <name evidence="6" type="primary">wecB</name>
    <name evidence="6" type="ORF">J5A65_04625</name>
</gene>
<evidence type="ECO:0000259" key="5">
    <source>
        <dbReference type="Pfam" id="PF02350"/>
    </source>
</evidence>
<evidence type="ECO:0000256" key="4">
    <source>
        <dbReference type="RuleBase" id="RU003513"/>
    </source>
</evidence>
<dbReference type="InterPro" id="IPR029767">
    <property type="entry name" value="WecB-like"/>
</dbReference>
<evidence type="ECO:0000313" key="6">
    <source>
        <dbReference type="EMBL" id="QUC09016.1"/>
    </source>
</evidence>
<evidence type="ECO:0000256" key="2">
    <source>
        <dbReference type="ARBA" id="ARBA00038209"/>
    </source>
</evidence>
<evidence type="ECO:0000313" key="7">
    <source>
        <dbReference type="Proteomes" id="UP000678513"/>
    </source>
</evidence>
<proteinExistence type="inferred from homology"/>
<dbReference type="InterPro" id="IPR003331">
    <property type="entry name" value="UDP_GlcNAc_Epimerase_2_dom"/>
</dbReference>
<accession>A0ABX7Y7L4</accession>
<dbReference type="PANTHER" id="PTHR43174:SF2">
    <property type="entry name" value="UDP-N-ACETYLGLUCOSAMINE 2-EPIMERASE"/>
    <property type="match status" value="1"/>
</dbReference>
<dbReference type="Pfam" id="PF02350">
    <property type="entry name" value="Epimerase_2"/>
    <property type="match status" value="1"/>
</dbReference>
<keyword evidence="7" id="KW-1185">Reference proteome</keyword>
<dbReference type="Gene3D" id="3.40.50.2000">
    <property type="entry name" value="Glycogen Phosphorylase B"/>
    <property type="match status" value="2"/>
</dbReference>
<reference evidence="6 7" key="1">
    <citation type="submission" date="2021-03" db="EMBL/GenBank/DDBJ databases">
        <title>Human Oral Microbial Genomes.</title>
        <authorList>
            <person name="Johnston C.D."/>
            <person name="Chen T."/>
            <person name="Dewhirst F.E."/>
        </authorList>
    </citation>
    <scope>NUCLEOTIDE SEQUENCE [LARGE SCALE GENOMIC DNA]</scope>
    <source>
        <strain evidence="6 7">DSMZ 100122</strain>
    </source>
</reference>
<dbReference type="EC" id="5.1.3.14" evidence="3"/>
<dbReference type="PANTHER" id="PTHR43174">
    <property type="entry name" value="UDP-N-ACETYLGLUCOSAMINE 2-EPIMERASE"/>
    <property type="match status" value="1"/>
</dbReference>
<organism evidence="6 7">
    <name type="scientific">Arachnia rubra</name>
    <dbReference type="NCBI Taxonomy" id="1547448"/>
    <lineage>
        <taxon>Bacteria</taxon>
        <taxon>Bacillati</taxon>
        <taxon>Actinomycetota</taxon>
        <taxon>Actinomycetes</taxon>
        <taxon>Propionibacteriales</taxon>
        <taxon>Propionibacteriaceae</taxon>
        <taxon>Arachnia</taxon>
    </lineage>
</organism>